<dbReference type="EMBL" id="MT143863">
    <property type="protein sequence ID" value="QJB03833.1"/>
    <property type="molecule type" value="Genomic_DNA"/>
</dbReference>
<accession>A0A6H1Z6G0</accession>
<proteinExistence type="predicted"/>
<protein>
    <submittedName>
        <fullName evidence="1">Uncharacterized protein</fullName>
    </submittedName>
</protein>
<reference evidence="1" key="1">
    <citation type="submission" date="2020-03" db="EMBL/GenBank/DDBJ databases">
        <title>The deep terrestrial virosphere.</title>
        <authorList>
            <person name="Holmfeldt K."/>
            <person name="Nilsson E."/>
            <person name="Simone D."/>
            <person name="Lopez-Fernandez M."/>
            <person name="Wu X."/>
            <person name="de Brujin I."/>
            <person name="Lundin D."/>
            <person name="Andersson A."/>
            <person name="Bertilsson S."/>
            <person name="Dopson M."/>
        </authorList>
    </citation>
    <scope>NUCLEOTIDE SEQUENCE</scope>
    <source>
        <strain evidence="1">MM171A00097</strain>
        <strain evidence="2">MM171B00542</strain>
    </source>
</reference>
<name>A0A6H1Z6G0_9ZZZZ</name>
<sequence>MTYPERRQPFDQLTNIDERVDYVHGQLSQAQFALDKLLEREGMEPMVAMTRNVNLRLALEPGTGDRTSKPSPLTGRIVQIIPHWPEGCNALVDMAVGHSDHIWIYPNEVDTYAALNDATPVLTVSEAIGKSEGLWMIGRNGDARNPHAISCTFVIIGVE</sequence>
<gene>
    <name evidence="1" type="ORF">MM171A00097_0103</name>
    <name evidence="2" type="ORF">MM171B00542_0004</name>
</gene>
<dbReference type="EMBL" id="MT143710">
    <property type="protein sequence ID" value="QJA43456.1"/>
    <property type="molecule type" value="Genomic_DNA"/>
</dbReference>
<dbReference type="AlphaFoldDB" id="A0A6H1Z6G0"/>
<organism evidence="1">
    <name type="scientific">viral metagenome</name>
    <dbReference type="NCBI Taxonomy" id="1070528"/>
    <lineage>
        <taxon>unclassified sequences</taxon>
        <taxon>metagenomes</taxon>
        <taxon>organismal metagenomes</taxon>
    </lineage>
</organism>
<evidence type="ECO:0000313" key="1">
    <source>
        <dbReference type="EMBL" id="QJA43456.1"/>
    </source>
</evidence>
<evidence type="ECO:0000313" key="2">
    <source>
        <dbReference type="EMBL" id="QJB03833.1"/>
    </source>
</evidence>